<keyword evidence="3" id="KW-1185">Reference proteome</keyword>
<keyword evidence="2" id="KW-0560">Oxidoreductase</keyword>
<dbReference type="EMBL" id="MCRJ01000004">
    <property type="protein sequence ID" value="ODN72309.1"/>
    <property type="molecule type" value="Genomic_DNA"/>
</dbReference>
<dbReference type="EC" id="1.-.-.-" evidence="2"/>
<comment type="caution">
    <text evidence="2">The sequence shown here is derived from an EMBL/GenBank/DDBJ whole genome shotgun (WGS) entry which is preliminary data.</text>
</comment>
<feature type="domain" description="2Fe-2S ferredoxin-type" evidence="1">
    <location>
        <begin position="39"/>
        <end position="74"/>
    </location>
</feature>
<proteinExistence type="predicted"/>
<dbReference type="Pfam" id="PF00111">
    <property type="entry name" value="Fer2"/>
    <property type="match status" value="1"/>
</dbReference>
<sequence>MTAVAAVAGARGERLHFERFANADAGPRDSDAGFTVVLARTGREIAVPAGQTILDALLGAGLDIDYSCMEGTCAPASPASWMARRTTATPC</sequence>
<dbReference type="SUPFAM" id="SSF54292">
    <property type="entry name" value="2Fe-2S ferredoxin-like"/>
    <property type="match status" value="1"/>
</dbReference>
<name>A0A1E3H7J3_9HYPH</name>
<dbReference type="InterPro" id="IPR001041">
    <property type="entry name" value="2Fe-2S_ferredoxin-type"/>
</dbReference>
<dbReference type="GO" id="GO:0051536">
    <property type="term" value="F:iron-sulfur cluster binding"/>
    <property type="evidence" value="ECO:0007669"/>
    <property type="project" value="InterPro"/>
</dbReference>
<evidence type="ECO:0000313" key="2">
    <source>
        <dbReference type="EMBL" id="ODN72309.1"/>
    </source>
</evidence>
<dbReference type="Proteomes" id="UP000094622">
    <property type="component" value="Unassembled WGS sequence"/>
</dbReference>
<dbReference type="InterPro" id="IPR012675">
    <property type="entry name" value="Beta-grasp_dom_sf"/>
</dbReference>
<dbReference type="GO" id="GO:0051213">
    <property type="term" value="F:dioxygenase activity"/>
    <property type="evidence" value="ECO:0007669"/>
    <property type="project" value="UniProtKB-KW"/>
</dbReference>
<evidence type="ECO:0000313" key="3">
    <source>
        <dbReference type="Proteomes" id="UP000094622"/>
    </source>
</evidence>
<keyword evidence="2" id="KW-0223">Dioxygenase</keyword>
<dbReference type="InterPro" id="IPR036010">
    <property type="entry name" value="2Fe-2S_ferredoxin-like_sf"/>
</dbReference>
<accession>A0A1E3H7J3</accession>
<protein>
    <submittedName>
        <fullName evidence="2">Phenoxybenzoate dioxygenase subunit beta</fullName>
        <ecNumber evidence="2">1.-.-.-</ecNumber>
    </submittedName>
</protein>
<dbReference type="AlphaFoldDB" id="A0A1E3H7J3"/>
<dbReference type="Gene3D" id="3.10.20.30">
    <property type="match status" value="1"/>
</dbReference>
<dbReference type="CDD" id="cd00207">
    <property type="entry name" value="fer2"/>
    <property type="match status" value="1"/>
</dbReference>
<gene>
    <name evidence="2" type="primary">pobB</name>
    <name evidence="2" type="ORF">A6302_00374</name>
</gene>
<reference evidence="2 3" key="1">
    <citation type="submission" date="2016-07" db="EMBL/GenBank/DDBJ databases">
        <title>Draft Genome Sequence of Methylobrevis pamukkalensis PK2.</title>
        <authorList>
            <person name="Vasilenko O.V."/>
            <person name="Doronina N.V."/>
            <person name="Shmareva M.N."/>
            <person name="Tarlachkov S.V."/>
            <person name="Mustakhimov I."/>
            <person name="Trotsenko Y.A."/>
        </authorList>
    </citation>
    <scope>NUCLEOTIDE SEQUENCE [LARGE SCALE GENOMIC DNA]</scope>
    <source>
        <strain evidence="2 3">PK2</strain>
    </source>
</reference>
<organism evidence="2 3">
    <name type="scientific">Methylobrevis pamukkalensis</name>
    <dbReference type="NCBI Taxonomy" id="1439726"/>
    <lineage>
        <taxon>Bacteria</taxon>
        <taxon>Pseudomonadati</taxon>
        <taxon>Pseudomonadota</taxon>
        <taxon>Alphaproteobacteria</taxon>
        <taxon>Hyphomicrobiales</taxon>
        <taxon>Pleomorphomonadaceae</taxon>
        <taxon>Methylobrevis</taxon>
    </lineage>
</organism>
<dbReference type="RefSeq" id="WP_083255404.1">
    <property type="nucleotide sequence ID" value="NZ_MCRJ01000004.1"/>
</dbReference>
<evidence type="ECO:0000259" key="1">
    <source>
        <dbReference type="Pfam" id="PF00111"/>
    </source>
</evidence>